<evidence type="ECO:0000313" key="1">
    <source>
        <dbReference type="EMBL" id="KAH9483217.1"/>
    </source>
</evidence>
<keyword evidence="2" id="KW-1185">Reference proteome</keyword>
<gene>
    <name evidence="1" type="ORF">JR316_0005321</name>
</gene>
<dbReference type="EMBL" id="JAFIQS020000004">
    <property type="protein sequence ID" value="KAH9483217.1"/>
    <property type="molecule type" value="Genomic_DNA"/>
</dbReference>
<sequence>MPKAHSTPRHVDLAMLRWKSAQKPDFKNRFLYSMPRQPSVEQCGTAEEKETPSRARIITLSYSPSKPTASPVPPATTLNSASTNRGLSHNDANESMPTSGAQYIEMKSIPKPANLTIGRFEPFLQWSKDLGMPLKDQKKEQLAILTKEVILATDYPHVQDF</sequence>
<organism evidence="1 2">
    <name type="scientific">Psilocybe cubensis</name>
    <name type="common">Psychedelic mushroom</name>
    <name type="synonym">Stropharia cubensis</name>
    <dbReference type="NCBI Taxonomy" id="181762"/>
    <lineage>
        <taxon>Eukaryota</taxon>
        <taxon>Fungi</taxon>
        <taxon>Dikarya</taxon>
        <taxon>Basidiomycota</taxon>
        <taxon>Agaricomycotina</taxon>
        <taxon>Agaricomycetes</taxon>
        <taxon>Agaricomycetidae</taxon>
        <taxon>Agaricales</taxon>
        <taxon>Agaricineae</taxon>
        <taxon>Strophariaceae</taxon>
        <taxon>Psilocybe</taxon>
    </lineage>
</organism>
<comment type="caution">
    <text evidence="1">The sequence shown here is derived from an EMBL/GenBank/DDBJ whole genome shotgun (WGS) entry which is preliminary data.</text>
</comment>
<protein>
    <submittedName>
        <fullName evidence="1">Uncharacterized protein</fullName>
    </submittedName>
</protein>
<evidence type="ECO:0000313" key="2">
    <source>
        <dbReference type="Proteomes" id="UP000664032"/>
    </source>
</evidence>
<proteinExistence type="predicted"/>
<dbReference type="Proteomes" id="UP000664032">
    <property type="component" value="Unassembled WGS sequence"/>
</dbReference>
<accession>A0ACB8H6A2</accession>
<name>A0ACB8H6A2_PSICU</name>
<reference evidence="1" key="1">
    <citation type="submission" date="2021-10" db="EMBL/GenBank/DDBJ databases">
        <title>Psilocybe cubensis genome.</title>
        <authorList>
            <person name="Mckernan K.J."/>
            <person name="Crawford S."/>
            <person name="Trippe A."/>
            <person name="Kane L.T."/>
            <person name="Mclaughlin S."/>
        </authorList>
    </citation>
    <scope>NUCLEOTIDE SEQUENCE</scope>
    <source>
        <strain evidence="1">MGC-MH-2018</strain>
    </source>
</reference>